<organism evidence="5 6">
    <name type="scientific">Ralstonia pickettii</name>
    <name type="common">Burkholderia pickettii</name>
    <dbReference type="NCBI Taxonomy" id="329"/>
    <lineage>
        <taxon>Bacteria</taxon>
        <taxon>Pseudomonadati</taxon>
        <taxon>Pseudomonadota</taxon>
        <taxon>Betaproteobacteria</taxon>
        <taxon>Burkholderiales</taxon>
        <taxon>Burkholderiaceae</taxon>
        <taxon>Ralstonia</taxon>
    </lineage>
</organism>
<dbReference type="OrthoDB" id="221093at2"/>
<dbReference type="PROSITE" id="PS50005">
    <property type="entry name" value="TPR"/>
    <property type="match status" value="3"/>
</dbReference>
<dbReference type="Pfam" id="PF13529">
    <property type="entry name" value="Peptidase_C39_2"/>
    <property type="match status" value="1"/>
</dbReference>
<dbReference type="InterPro" id="IPR019734">
    <property type="entry name" value="TPR_rpt"/>
</dbReference>
<evidence type="ECO:0000259" key="4">
    <source>
        <dbReference type="Pfam" id="PF13529"/>
    </source>
</evidence>
<dbReference type="InterPro" id="IPR011990">
    <property type="entry name" value="TPR-like_helical_dom_sf"/>
</dbReference>
<dbReference type="InterPro" id="IPR051012">
    <property type="entry name" value="CellSynth/LPSAsmb/PSIAsmb"/>
</dbReference>
<evidence type="ECO:0000256" key="2">
    <source>
        <dbReference type="ARBA" id="ARBA00022803"/>
    </source>
</evidence>
<accession>A0A2N4TQP0</accession>
<evidence type="ECO:0000256" key="1">
    <source>
        <dbReference type="ARBA" id="ARBA00022737"/>
    </source>
</evidence>
<dbReference type="Gene3D" id="3.90.70.10">
    <property type="entry name" value="Cysteine proteinases"/>
    <property type="match status" value="1"/>
</dbReference>
<dbReference type="EMBL" id="PKQE01000003">
    <property type="protein sequence ID" value="PLC41959.1"/>
    <property type="molecule type" value="Genomic_DNA"/>
</dbReference>
<dbReference type="PANTHER" id="PTHR45586:SF1">
    <property type="entry name" value="LIPOPOLYSACCHARIDE ASSEMBLY PROTEIN B"/>
    <property type="match status" value="1"/>
</dbReference>
<evidence type="ECO:0000313" key="5">
    <source>
        <dbReference type="EMBL" id="PLC41959.1"/>
    </source>
</evidence>
<dbReference type="Pfam" id="PF14559">
    <property type="entry name" value="TPR_19"/>
    <property type="match status" value="2"/>
</dbReference>
<dbReference type="PANTHER" id="PTHR45586">
    <property type="entry name" value="TPR REPEAT-CONTAINING PROTEIN PA4667"/>
    <property type="match status" value="1"/>
</dbReference>
<dbReference type="RefSeq" id="WP_102066320.1">
    <property type="nucleotide sequence ID" value="NZ_PKQE01000003.1"/>
</dbReference>
<dbReference type="Gene3D" id="1.25.40.10">
    <property type="entry name" value="Tetratricopeptide repeat domain"/>
    <property type="match status" value="6"/>
</dbReference>
<keyword evidence="1" id="KW-0677">Repeat</keyword>
<dbReference type="Pfam" id="PF13432">
    <property type="entry name" value="TPR_16"/>
    <property type="match status" value="2"/>
</dbReference>
<feature type="repeat" description="TPR" evidence="3">
    <location>
        <begin position="1270"/>
        <end position="1303"/>
    </location>
</feature>
<evidence type="ECO:0000313" key="6">
    <source>
        <dbReference type="Proteomes" id="UP000234456"/>
    </source>
</evidence>
<feature type="repeat" description="TPR" evidence="3">
    <location>
        <begin position="1000"/>
        <end position="1033"/>
    </location>
</feature>
<comment type="caution">
    <text evidence="5">The sequence shown here is derived from an EMBL/GenBank/DDBJ whole genome shotgun (WGS) entry which is preliminary data.</text>
</comment>
<dbReference type="Proteomes" id="UP000234456">
    <property type="component" value="Unassembled WGS sequence"/>
</dbReference>
<feature type="repeat" description="TPR" evidence="3">
    <location>
        <begin position="864"/>
        <end position="897"/>
    </location>
</feature>
<gene>
    <name evidence="5" type="ORF">C0Q88_15240</name>
</gene>
<dbReference type="SUPFAM" id="SSF48452">
    <property type="entry name" value="TPR-like"/>
    <property type="match status" value="5"/>
</dbReference>
<reference evidence="5 6" key="1">
    <citation type="submission" date="2017-12" db="EMBL/GenBank/DDBJ databases">
        <title>Draft genome sequence of Ralstonia pickettii 52.</title>
        <authorList>
            <person name="Zheng B."/>
        </authorList>
    </citation>
    <scope>NUCLEOTIDE SEQUENCE [LARGE SCALE GENOMIC DNA]</scope>
    <source>
        <strain evidence="5 6">52</strain>
    </source>
</reference>
<protein>
    <recommendedName>
        <fullName evidence="4">Peptidase C39-like domain-containing protein</fullName>
    </recommendedName>
</protein>
<name>A0A2N4TQP0_RALPI</name>
<keyword evidence="2 3" id="KW-0802">TPR repeat</keyword>
<sequence length="1640" mass="183659">MNQAAPLDLVDHISTFADTGNSYAAYPLLDALRADPRPEAQSLAVRMVRHLGGNRLSDAIGLRLWRKHPNHPEAMVVYARILADRKGPYRGWRWMESACIPDDAPPAVLAEWHASRATLAGALRDWETATSLFSAALSLASEDPWIHVLQAHVFERQDRYDEAIAACLEALRLYPSHRAAIQGLAHLHTLTGNDAEAIRLLQTASANMQSADVEAQLFGLLSEHRQFDEAAAALTRCRTYTPLADKGWRRWLDAQEVDNLLARKLFDEAAHRCGALNEPFYVDIRARLAEPASSTDLQRVQLDVGFVRQHHLTCAPATLSALSHYWGYAAEHLEIAEQICYDGTPASSERAWAERNGFFVQEFTVDWPVTRALIDAGVPFTLTTEFTNAGHLQAVIGYDALRGTLLIRDPSQRIYAEHYAVTLFSEHRASGPRGMLMVPSKERHRLNGITLPDAADWDSYYTIIRALEAHNRGAADAAAQAQQSRAPDHWLTLRGLRALAHYDGDLARALALTDQSLEHFGDHPSLLLHRQQLLATIGTRREALDAAQAAVAKHPWNPPLLTRLSRLLSDDARQIPEAIDYASRALRVNINESEAWRAMADALWLSGDKADALVHYRIAACLHPHSEDLAITYCQACFGLGKMDQGLAFLQARIDQLGGQSSAPSISAFGQFDMLGRTNEAFSLLENALQQRPNDETLRLFYAEKALAYAQPEKARALLTGRTGQARHAEQLRVEALIARHEGRIDDAWVAVSAACEREPLHIPLRRMAADIRAQQSGRAAAVQFLKDACAQHPTYLALYEALLEWMADAPATESEAIIRQALALHPDYAFMQRELANNLASQRKLEDAWSVAREAQALAPRHASTYAMLGGLYLTAGDVHEAQQQFREALLLNIDHGYALHRLVTTCNSHEARREALAFIARQLQEQSTQGDPIFAYQVLARHTLPDDELEAELRALHTRRPELWQTWAALAIQLIDTNQFAAAQTLLDGAIDRFPLMPRLHYELARLATNQGDFPRARTTVQRALQLSPSWTWALRLAVHLAMNEPGQLEAGLALVAAPRSRCEENPEGHVLRARLLWKLDRRDEALAQVETALHRWPAHTEAWDFFIDAARQMERAHYVAEFTAELARQRPDNIDVLIRQADHAATLDDALAAVDKATAINPLHQPAYIARINALNRHGRFAEALETVHSTPWGQHTPTAILRCGPRLHWQHGDTDKAITALQQLLKSEVNSFDMWRELADWTFSAKRHDECLAAAREMVRIDSTVAVGYGYLGHGLRERGETASAIEALRTAFELDPFYVYAGLALTDLLLASDWNAAKQVLVTLRANVPGPAVALREIQYAVRAGDKEGAAAPLAEIVRAPEHDAGTFDKAVEALPRGSWRELLFQATEQAGLCGEVSEAAARYWLEREFDVAHPAFLDKVEPYLKADHHQRFKIAVINCATAVRMFQHVSALVAQYSREMRANAECWALVGYAYLEAKRFQEVVDWMHDWQRADAPWWALDNLAVALRTDGRHGLANQVSEMSHGKEPRSPDAMVWLACDAARHGQTRTLLAWLERVRPMKMRPYYQGLHQVLEGYCTAATTGKAAPLRTALRQWEFASRKQSTLADLMVDVRRRWIQDAPTSWERFSRVLRLI</sequence>
<feature type="domain" description="Peptidase C39-like" evidence="4">
    <location>
        <begin position="302"/>
        <end position="410"/>
    </location>
</feature>
<dbReference type="SMART" id="SM00028">
    <property type="entry name" value="TPR"/>
    <property type="match status" value="8"/>
</dbReference>
<evidence type="ECO:0000256" key="3">
    <source>
        <dbReference type="PROSITE-ProRule" id="PRU00339"/>
    </source>
</evidence>
<proteinExistence type="predicted"/>
<dbReference type="Pfam" id="PF13181">
    <property type="entry name" value="TPR_8"/>
    <property type="match status" value="1"/>
</dbReference>
<dbReference type="InterPro" id="IPR039564">
    <property type="entry name" value="Peptidase_C39-like"/>
</dbReference>